<name>A0A1H5NQY8_9PSED</name>
<dbReference type="InterPro" id="IPR036412">
    <property type="entry name" value="HAD-like_sf"/>
</dbReference>
<reference evidence="2 3" key="1">
    <citation type="submission" date="2016-10" db="EMBL/GenBank/DDBJ databases">
        <authorList>
            <person name="de Groot N.N."/>
        </authorList>
    </citation>
    <scope>NUCLEOTIDE SEQUENCE [LARGE SCALE GENOMIC DNA]</scope>
    <source>
        <strain evidence="2 3">BS3662</strain>
    </source>
</reference>
<dbReference type="EMBL" id="FNTY01000002">
    <property type="protein sequence ID" value="SEF03128.1"/>
    <property type="molecule type" value="Genomic_DNA"/>
</dbReference>
<proteinExistence type="predicted"/>
<gene>
    <name evidence="2" type="ORF">SAMN04490194_6359</name>
</gene>
<dbReference type="Pfam" id="PF00702">
    <property type="entry name" value="Hydrolase"/>
    <property type="match status" value="1"/>
</dbReference>
<evidence type="ECO:0000313" key="2">
    <source>
        <dbReference type="EMBL" id="SEF03128.1"/>
    </source>
</evidence>
<dbReference type="InterPro" id="IPR051540">
    <property type="entry name" value="S-2-haloacid_dehalogenase"/>
</dbReference>
<dbReference type="SUPFAM" id="SSF56784">
    <property type="entry name" value="HAD-like"/>
    <property type="match status" value="1"/>
</dbReference>
<sequence>MPVLAVIFDAFGTLVKIGVGTNPYRKILKIGIEQGRRPKASDAEDLLSMSMDLRQAAEYFGITVENRYMIRLEEGLHEELASIQAYSDGVAAVAALQAAGVKVAVCSNLAQPYASAIERLYPHLDGYAYSFAIGAIKPSFKIYQHVTQLVGVLPGESWMIGDSKRCDCDGPTEFGMHGAYLDRAGGGHFASLQSFAAKILKTRDQT</sequence>
<dbReference type="GO" id="GO:0016787">
    <property type="term" value="F:hydrolase activity"/>
    <property type="evidence" value="ECO:0007669"/>
    <property type="project" value="UniProtKB-KW"/>
</dbReference>
<evidence type="ECO:0000313" key="3">
    <source>
        <dbReference type="Proteomes" id="UP000198985"/>
    </source>
</evidence>
<accession>A0A1H5NQY8</accession>
<organism evidence="2 3">
    <name type="scientific">Pseudomonas migulae</name>
    <dbReference type="NCBI Taxonomy" id="78543"/>
    <lineage>
        <taxon>Bacteria</taxon>
        <taxon>Pseudomonadati</taxon>
        <taxon>Pseudomonadota</taxon>
        <taxon>Gammaproteobacteria</taxon>
        <taxon>Pseudomonadales</taxon>
        <taxon>Pseudomonadaceae</taxon>
        <taxon>Pseudomonas</taxon>
    </lineage>
</organism>
<protein>
    <submittedName>
        <fullName evidence="2">FMN phosphatase YigB, HAD superfamily</fullName>
    </submittedName>
</protein>
<dbReference type="Proteomes" id="UP000198985">
    <property type="component" value="Unassembled WGS sequence"/>
</dbReference>
<dbReference type="InterPro" id="IPR023214">
    <property type="entry name" value="HAD_sf"/>
</dbReference>
<dbReference type="RefSeq" id="WP_084317582.1">
    <property type="nucleotide sequence ID" value="NZ_FNTY01000002.1"/>
</dbReference>
<dbReference type="PANTHER" id="PTHR43316">
    <property type="entry name" value="HYDROLASE, HALOACID DELAHOGENASE-RELATED"/>
    <property type="match status" value="1"/>
</dbReference>
<dbReference type="Gene3D" id="3.40.50.1000">
    <property type="entry name" value="HAD superfamily/HAD-like"/>
    <property type="match status" value="1"/>
</dbReference>
<evidence type="ECO:0000256" key="1">
    <source>
        <dbReference type="ARBA" id="ARBA00022801"/>
    </source>
</evidence>
<dbReference type="PANTHER" id="PTHR43316:SF3">
    <property type="entry name" value="HALOACID DEHALOGENASE, TYPE II (AFU_ORTHOLOGUE AFUA_2G07750)-RELATED"/>
    <property type="match status" value="1"/>
</dbReference>
<dbReference type="AlphaFoldDB" id="A0A1H5NQY8"/>
<keyword evidence="1" id="KW-0378">Hydrolase</keyword>